<organism evidence="1 2">
    <name type="scientific">Draconibacterium sediminis</name>
    <dbReference type="NCBI Taxonomy" id="1544798"/>
    <lineage>
        <taxon>Bacteria</taxon>
        <taxon>Pseudomonadati</taxon>
        <taxon>Bacteroidota</taxon>
        <taxon>Bacteroidia</taxon>
        <taxon>Marinilabiliales</taxon>
        <taxon>Prolixibacteraceae</taxon>
        <taxon>Draconibacterium</taxon>
    </lineage>
</organism>
<accession>A0A0D8JCI0</accession>
<sequence>MPTDVVCRGEKMFFMAEQFITLFEKSENRKCDQGGTKNPSSELTKDGFLLVKSGTSGCLFNYNAISFSITCLPL</sequence>
<comment type="caution">
    <text evidence="1">The sequence shown here is derived from an EMBL/GenBank/DDBJ whole genome shotgun (WGS) entry which is preliminary data.</text>
</comment>
<protein>
    <submittedName>
        <fullName evidence="1">Uncharacterized protein</fullName>
    </submittedName>
</protein>
<reference evidence="1 2" key="1">
    <citation type="submission" date="2014-09" db="EMBL/GenBank/DDBJ databases">
        <title>Draft Genome Sequence of Draconibacterium sp. JN14CK-3.</title>
        <authorList>
            <person name="Dong C."/>
            <person name="Lai Q."/>
            <person name="Shao Z."/>
        </authorList>
    </citation>
    <scope>NUCLEOTIDE SEQUENCE [LARGE SCALE GENOMIC DNA]</scope>
    <source>
        <strain evidence="1 2">JN14CK-3</strain>
    </source>
</reference>
<evidence type="ECO:0000313" key="1">
    <source>
        <dbReference type="EMBL" id="KJF44424.1"/>
    </source>
</evidence>
<keyword evidence="2" id="KW-1185">Reference proteome</keyword>
<gene>
    <name evidence="1" type="ORF">LH29_02705</name>
</gene>
<dbReference type="EMBL" id="JRHC01000001">
    <property type="protein sequence ID" value="KJF44424.1"/>
    <property type="molecule type" value="Genomic_DNA"/>
</dbReference>
<evidence type="ECO:0000313" key="2">
    <source>
        <dbReference type="Proteomes" id="UP000032544"/>
    </source>
</evidence>
<proteinExistence type="predicted"/>
<dbReference type="AlphaFoldDB" id="A0A0D8JCI0"/>
<dbReference type="Proteomes" id="UP000032544">
    <property type="component" value="Unassembled WGS sequence"/>
</dbReference>
<name>A0A0D8JCI0_9BACT</name>